<dbReference type="EMBL" id="DTHJ01000177">
    <property type="protein sequence ID" value="HHS63561.1"/>
    <property type="molecule type" value="Genomic_DNA"/>
</dbReference>
<dbReference type="CDD" id="cd00118">
    <property type="entry name" value="LysM"/>
    <property type="match status" value="1"/>
</dbReference>
<dbReference type="SMART" id="SM00257">
    <property type="entry name" value="LysM"/>
    <property type="match status" value="1"/>
</dbReference>
<evidence type="ECO:0000313" key="2">
    <source>
        <dbReference type="EMBL" id="HHS63561.1"/>
    </source>
</evidence>
<accession>A0A7C6EIF3</accession>
<evidence type="ECO:0000259" key="1">
    <source>
        <dbReference type="PROSITE" id="PS51782"/>
    </source>
</evidence>
<dbReference type="PROSITE" id="PS51782">
    <property type="entry name" value="LYSM"/>
    <property type="match status" value="1"/>
</dbReference>
<sequence length="94" mass="11060">MRNVYADGKKWPMIYEANKDKIKNPNLIYPNWVLLIPTLDSYTVLPGDCLWMIASYLSIYSDAKKWPEIYEANKDKIKDPDLIYPKQVITIPHE</sequence>
<dbReference type="AlphaFoldDB" id="A0A7C6EIF3"/>
<reference evidence="2" key="1">
    <citation type="journal article" date="2020" name="mSystems">
        <title>Genome- and Community-Level Interaction Insights into Carbon Utilization and Element Cycling Functions of Hydrothermarchaeota in Hydrothermal Sediment.</title>
        <authorList>
            <person name="Zhou Z."/>
            <person name="Liu Y."/>
            <person name="Xu W."/>
            <person name="Pan J."/>
            <person name="Luo Z.H."/>
            <person name="Li M."/>
        </authorList>
    </citation>
    <scope>NUCLEOTIDE SEQUENCE [LARGE SCALE GENOMIC DNA]</scope>
    <source>
        <strain evidence="2">SpSt-783</strain>
    </source>
</reference>
<dbReference type="InterPro" id="IPR036779">
    <property type="entry name" value="LysM_dom_sf"/>
</dbReference>
<feature type="domain" description="LysM" evidence="1">
    <location>
        <begin position="40"/>
        <end position="91"/>
    </location>
</feature>
<dbReference type="PANTHER" id="PTHR34700:SF4">
    <property type="entry name" value="PHAGE-LIKE ELEMENT PBSX PROTEIN XKDP"/>
    <property type="match status" value="1"/>
</dbReference>
<dbReference type="SUPFAM" id="SSF54106">
    <property type="entry name" value="LysM domain"/>
    <property type="match status" value="1"/>
</dbReference>
<dbReference type="InterPro" id="IPR018392">
    <property type="entry name" value="LysM"/>
</dbReference>
<dbReference type="Pfam" id="PF01476">
    <property type="entry name" value="LysM"/>
    <property type="match status" value="2"/>
</dbReference>
<organism evidence="2">
    <name type="scientific">candidate division WOR-3 bacterium</name>
    <dbReference type="NCBI Taxonomy" id="2052148"/>
    <lineage>
        <taxon>Bacteria</taxon>
        <taxon>Bacteria division WOR-3</taxon>
    </lineage>
</organism>
<gene>
    <name evidence="2" type="ORF">ENV70_08155</name>
</gene>
<comment type="caution">
    <text evidence="2">The sequence shown here is derived from an EMBL/GenBank/DDBJ whole genome shotgun (WGS) entry which is preliminary data.</text>
</comment>
<dbReference type="Gene3D" id="3.10.350.10">
    <property type="entry name" value="LysM domain"/>
    <property type="match status" value="2"/>
</dbReference>
<protein>
    <submittedName>
        <fullName evidence="2">LysM peptidoglycan-binding domain-containing protein</fullName>
    </submittedName>
</protein>
<dbReference type="InterPro" id="IPR052196">
    <property type="entry name" value="Bact_Kbp"/>
</dbReference>
<name>A0A7C6EIF3_UNCW3</name>
<proteinExistence type="predicted"/>
<dbReference type="PANTHER" id="PTHR34700">
    <property type="entry name" value="POTASSIUM BINDING PROTEIN KBP"/>
    <property type="match status" value="1"/>
</dbReference>